<name>A0ABP8UFH1_9ACTN</name>
<evidence type="ECO:0000313" key="2">
    <source>
        <dbReference type="EMBL" id="GAA4629289.1"/>
    </source>
</evidence>
<sequence length="142" mass="15213">MSRNLADVNASPGEAGASTRPKASRLALLPRVTRPSLPSVGDLDDEGDVFGFVCPGLRLGDVTWHDDDVRHLLPVRPDGREDLDRRDDLKAGSPRGLAERRCACRKSHPHRSGGVLVLVEDAAEAVASVYVEVGGGVRLADR</sequence>
<accession>A0ABP8UFH1</accession>
<dbReference type="Proteomes" id="UP001501442">
    <property type="component" value="Unassembled WGS sequence"/>
</dbReference>
<comment type="caution">
    <text evidence="2">The sequence shown here is derived from an EMBL/GenBank/DDBJ whole genome shotgun (WGS) entry which is preliminary data.</text>
</comment>
<evidence type="ECO:0000256" key="1">
    <source>
        <dbReference type="SAM" id="MobiDB-lite"/>
    </source>
</evidence>
<dbReference type="EMBL" id="BAABHK010000007">
    <property type="protein sequence ID" value="GAA4629289.1"/>
    <property type="molecule type" value="Genomic_DNA"/>
</dbReference>
<organism evidence="2 3">
    <name type="scientific">Actinoallomurus vinaceus</name>
    <dbReference type="NCBI Taxonomy" id="1080074"/>
    <lineage>
        <taxon>Bacteria</taxon>
        <taxon>Bacillati</taxon>
        <taxon>Actinomycetota</taxon>
        <taxon>Actinomycetes</taxon>
        <taxon>Streptosporangiales</taxon>
        <taxon>Thermomonosporaceae</taxon>
        <taxon>Actinoallomurus</taxon>
    </lineage>
</organism>
<reference evidence="3" key="1">
    <citation type="journal article" date="2019" name="Int. J. Syst. Evol. Microbiol.">
        <title>The Global Catalogue of Microorganisms (GCM) 10K type strain sequencing project: providing services to taxonomists for standard genome sequencing and annotation.</title>
        <authorList>
            <consortium name="The Broad Institute Genomics Platform"/>
            <consortium name="The Broad Institute Genome Sequencing Center for Infectious Disease"/>
            <person name="Wu L."/>
            <person name="Ma J."/>
        </authorList>
    </citation>
    <scope>NUCLEOTIDE SEQUENCE [LARGE SCALE GENOMIC DNA]</scope>
    <source>
        <strain evidence="3">JCM 17939</strain>
    </source>
</reference>
<feature type="compositionally biased region" description="Basic and acidic residues" evidence="1">
    <location>
        <begin position="76"/>
        <end position="90"/>
    </location>
</feature>
<protein>
    <submittedName>
        <fullName evidence="2">Uncharacterized protein</fullName>
    </submittedName>
</protein>
<keyword evidence="3" id="KW-1185">Reference proteome</keyword>
<feature type="region of interest" description="Disordered" evidence="1">
    <location>
        <begin position="76"/>
        <end position="96"/>
    </location>
</feature>
<feature type="region of interest" description="Disordered" evidence="1">
    <location>
        <begin position="1"/>
        <end position="25"/>
    </location>
</feature>
<proteinExistence type="predicted"/>
<gene>
    <name evidence="2" type="ORF">GCM10023196_049400</name>
</gene>
<evidence type="ECO:0000313" key="3">
    <source>
        <dbReference type="Proteomes" id="UP001501442"/>
    </source>
</evidence>